<dbReference type="EMBL" id="JAAALK010000953">
    <property type="protein sequence ID" value="KAG8043567.1"/>
    <property type="molecule type" value="Genomic_DNA"/>
</dbReference>
<evidence type="ECO:0008006" key="4">
    <source>
        <dbReference type="Google" id="ProtNLM"/>
    </source>
</evidence>
<evidence type="ECO:0000313" key="2">
    <source>
        <dbReference type="EMBL" id="KAG8043567.1"/>
    </source>
</evidence>
<dbReference type="PANTHER" id="PTHR36766:SF40">
    <property type="entry name" value="DISEASE RESISTANCE PROTEIN RGA3"/>
    <property type="match status" value="1"/>
</dbReference>
<accession>A0A8J5RBT5</accession>
<reference evidence="2" key="1">
    <citation type="journal article" date="2021" name="bioRxiv">
        <title>Whole Genome Assembly and Annotation of Northern Wild Rice, Zizania palustris L., Supports a Whole Genome Duplication in the Zizania Genus.</title>
        <authorList>
            <person name="Haas M."/>
            <person name="Kono T."/>
            <person name="Macchietto M."/>
            <person name="Millas R."/>
            <person name="McGilp L."/>
            <person name="Shao M."/>
            <person name="Duquette J."/>
            <person name="Hirsch C.N."/>
            <person name="Kimball J."/>
        </authorList>
    </citation>
    <scope>NUCLEOTIDE SEQUENCE</scope>
    <source>
        <tissue evidence="2">Fresh leaf tissue</tissue>
    </source>
</reference>
<dbReference type="AlphaFoldDB" id="A0A8J5RBT5"/>
<gene>
    <name evidence="2" type="ORF">GUJ93_ZPchr0458g22731</name>
</gene>
<evidence type="ECO:0000313" key="3">
    <source>
        <dbReference type="Proteomes" id="UP000729402"/>
    </source>
</evidence>
<sequence>MPGTYPRPPHQSRGGNRTMSWARSPALPPKTTNLGVLQVSLHLQDLIFLFPFPTLPERARNWVRVYRWHGDVEVRLKPILSHSTVHRRCGFNMRGPVASHVRGLSSAHYQSWGAPKSFFASLEPILEGLQEEQLILLKRSFKLRELHTDDIAGFLVKPICSFLSSSLTALIFGFNENKEDEQVERFTEEQEEAFLLLTSLQFLEFTYSGELQCLPAGLHRLTNLKTLRLIVCPSIQSLPKGGLPSSLQELDVSNCKNLQCLPAGIRIRQLTNLKTLKIWNCASMLSLPKNGIPSSLEQLNVGGCCNENLMQSAAS</sequence>
<comment type="caution">
    <text evidence="2">The sequence shown here is derived from an EMBL/GenBank/DDBJ whole genome shotgun (WGS) entry which is preliminary data.</text>
</comment>
<name>A0A8J5RBT5_ZIZPA</name>
<protein>
    <recommendedName>
        <fullName evidence="4">NBS-LRR</fullName>
    </recommendedName>
</protein>
<evidence type="ECO:0000256" key="1">
    <source>
        <dbReference type="SAM" id="MobiDB-lite"/>
    </source>
</evidence>
<dbReference type="Proteomes" id="UP000729402">
    <property type="component" value="Unassembled WGS sequence"/>
</dbReference>
<keyword evidence="3" id="KW-1185">Reference proteome</keyword>
<proteinExistence type="predicted"/>
<reference evidence="2" key="2">
    <citation type="submission" date="2021-02" db="EMBL/GenBank/DDBJ databases">
        <authorList>
            <person name="Kimball J.A."/>
            <person name="Haas M.W."/>
            <person name="Macchietto M."/>
            <person name="Kono T."/>
            <person name="Duquette J."/>
            <person name="Shao M."/>
        </authorList>
    </citation>
    <scope>NUCLEOTIDE SEQUENCE</scope>
    <source>
        <tissue evidence="2">Fresh leaf tissue</tissue>
    </source>
</reference>
<feature type="region of interest" description="Disordered" evidence="1">
    <location>
        <begin position="1"/>
        <end position="25"/>
    </location>
</feature>
<dbReference type="OrthoDB" id="695275at2759"/>
<dbReference type="PANTHER" id="PTHR36766">
    <property type="entry name" value="PLANT BROAD-SPECTRUM MILDEW RESISTANCE PROTEIN RPW8"/>
    <property type="match status" value="1"/>
</dbReference>
<organism evidence="2 3">
    <name type="scientific">Zizania palustris</name>
    <name type="common">Northern wild rice</name>
    <dbReference type="NCBI Taxonomy" id="103762"/>
    <lineage>
        <taxon>Eukaryota</taxon>
        <taxon>Viridiplantae</taxon>
        <taxon>Streptophyta</taxon>
        <taxon>Embryophyta</taxon>
        <taxon>Tracheophyta</taxon>
        <taxon>Spermatophyta</taxon>
        <taxon>Magnoliopsida</taxon>
        <taxon>Liliopsida</taxon>
        <taxon>Poales</taxon>
        <taxon>Poaceae</taxon>
        <taxon>BOP clade</taxon>
        <taxon>Oryzoideae</taxon>
        <taxon>Oryzeae</taxon>
        <taxon>Zizaniinae</taxon>
        <taxon>Zizania</taxon>
    </lineage>
</organism>